<keyword evidence="6" id="KW-1185">Reference proteome</keyword>
<evidence type="ECO:0000256" key="2">
    <source>
        <dbReference type="ARBA" id="ARBA00022676"/>
    </source>
</evidence>
<dbReference type="SUPFAM" id="SSF53448">
    <property type="entry name" value="Nucleotide-diphospho-sugar transferases"/>
    <property type="match status" value="1"/>
</dbReference>
<protein>
    <submittedName>
        <fullName evidence="5">Glycosyltransferase</fullName>
    </submittedName>
</protein>
<reference evidence="5 6" key="1">
    <citation type="submission" date="2020-11" db="EMBL/GenBank/DDBJ databases">
        <title>Description of Pontivivens ytuae sp. nov. isolated from deep sea sediment of Mariana Trench.</title>
        <authorList>
            <person name="Wang Z."/>
            <person name="Sun Q.-L."/>
            <person name="Xu X.-D."/>
            <person name="Tang Y.-Z."/>
            <person name="Zhang J."/>
        </authorList>
    </citation>
    <scope>NUCLEOTIDE SEQUENCE [LARGE SCALE GENOMIC DNA]</scope>
    <source>
        <strain evidence="5 6">MT2928</strain>
    </source>
</reference>
<dbReference type="InterPro" id="IPR001173">
    <property type="entry name" value="Glyco_trans_2-like"/>
</dbReference>
<feature type="domain" description="Glycosyltransferase 2-like" evidence="4">
    <location>
        <begin position="8"/>
        <end position="166"/>
    </location>
</feature>
<dbReference type="RefSeq" id="WP_196101425.1">
    <property type="nucleotide sequence ID" value="NZ_CP064942.1"/>
</dbReference>
<dbReference type="PANTHER" id="PTHR43685:SF5">
    <property type="entry name" value="GLYCOSYLTRANSFERASE EPSE-RELATED"/>
    <property type="match status" value="1"/>
</dbReference>
<keyword evidence="3 5" id="KW-0808">Transferase</keyword>
<dbReference type="InterPro" id="IPR050834">
    <property type="entry name" value="Glycosyltransf_2"/>
</dbReference>
<evidence type="ECO:0000256" key="3">
    <source>
        <dbReference type="ARBA" id="ARBA00022679"/>
    </source>
</evidence>
<evidence type="ECO:0000313" key="5">
    <source>
        <dbReference type="EMBL" id="QPH52211.1"/>
    </source>
</evidence>
<dbReference type="PANTHER" id="PTHR43685">
    <property type="entry name" value="GLYCOSYLTRANSFERASE"/>
    <property type="match status" value="1"/>
</dbReference>
<dbReference type="Gene3D" id="3.90.550.10">
    <property type="entry name" value="Spore Coat Polysaccharide Biosynthesis Protein SpsA, Chain A"/>
    <property type="match status" value="1"/>
</dbReference>
<dbReference type="InterPro" id="IPR029044">
    <property type="entry name" value="Nucleotide-diphossugar_trans"/>
</dbReference>
<gene>
    <name evidence="5" type="ORF">I0K15_10210</name>
</gene>
<evidence type="ECO:0000259" key="4">
    <source>
        <dbReference type="Pfam" id="PF00535"/>
    </source>
</evidence>
<organism evidence="5 6">
    <name type="scientific">Pontivivens ytuae</name>
    <dbReference type="NCBI Taxonomy" id="2789856"/>
    <lineage>
        <taxon>Bacteria</taxon>
        <taxon>Pseudomonadati</taxon>
        <taxon>Pseudomonadota</taxon>
        <taxon>Alphaproteobacteria</taxon>
        <taxon>Rhodobacterales</taxon>
        <taxon>Paracoccaceae</taxon>
        <taxon>Pontivivens</taxon>
    </lineage>
</organism>
<dbReference type="GO" id="GO:0016757">
    <property type="term" value="F:glycosyltransferase activity"/>
    <property type="evidence" value="ECO:0007669"/>
    <property type="project" value="UniProtKB-KW"/>
</dbReference>
<evidence type="ECO:0000313" key="6">
    <source>
        <dbReference type="Proteomes" id="UP000594800"/>
    </source>
</evidence>
<comment type="similarity">
    <text evidence="1">Belongs to the glycosyltransferase 2 family.</text>
</comment>
<dbReference type="Pfam" id="PF00535">
    <property type="entry name" value="Glycos_transf_2"/>
    <property type="match status" value="1"/>
</dbReference>
<proteinExistence type="inferred from homology"/>
<dbReference type="AlphaFoldDB" id="A0A7S9LNK4"/>
<dbReference type="EMBL" id="CP064942">
    <property type="protein sequence ID" value="QPH52211.1"/>
    <property type="molecule type" value="Genomic_DNA"/>
</dbReference>
<evidence type="ECO:0000256" key="1">
    <source>
        <dbReference type="ARBA" id="ARBA00006739"/>
    </source>
</evidence>
<dbReference type="KEGG" id="poz:I0K15_10210"/>
<dbReference type="Proteomes" id="UP000594800">
    <property type="component" value="Chromosome"/>
</dbReference>
<sequence length="331" mass="36578">MTDQPLVSVVTVYYNRVGHVREAMQSLFDQTEKNIEIIAADDGSTDGTGAALEALDDPRLIVRRHENMGFVAAVNAAIRSSRGKYVAIHGSGDISQPQRLAKQAAILEARPEIGLVGCWIENEDLVGQALELKKPTDDMPLREEILKRNPFTHGEVMYRRDLFDKVGGYREFFRFAQDRDLWVRMSRHTDHAVVPEVLYRRKRLAGGVSTTAEKLILQGMLSEFAVHCGREVAAGRPDPLERTGPSAGLLRTRSASLAGRFARVGIKMLAIEETQNAEKLIAAARNEHPNLPIVRVASALLSASRMGAVWSRVLRPSVRRGLELRTGPIGG</sequence>
<keyword evidence="2" id="KW-0328">Glycosyltransferase</keyword>
<accession>A0A7S9LNK4</accession>
<name>A0A7S9LNK4_9RHOB</name>